<dbReference type="GO" id="GO:0008270">
    <property type="term" value="F:zinc ion binding"/>
    <property type="evidence" value="ECO:0007669"/>
    <property type="project" value="InterPro"/>
</dbReference>
<dbReference type="PROSITE" id="PS00463">
    <property type="entry name" value="ZN2_CY6_FUNGAL_1"/>
    <property type="match status" value="1"/>
</dbReference>
<keyword evidence="2" id="KW-0238">DNA-binding</keyword>
<dbReference type="PROSITE" id="PS50048">
    <property type="entry name" value="ZN2_CY6_FUNGAL_2"/>
    <property type="match status" value="1"/>
</dbReference>
<dbReference type="GO" id="GO:0000981">
    <property type="term" value="F:DNA-binding transcription factor activity, RNA polymerase II-specific"/>
    <property type="evidence" value="ECO:0007669"/>
    <property type="project" value="InterPro"/>
</dbReference>
<reference evidence="6" key="2">
    <citation type="journal article" date="2023" name="IMA Fungus">
        <title>Comparative genomic study of the Penicillium genus elucidates a diverse pangenome and 15 lateral gene transfer events.</title>
        <authorList>
            <person name="Petersen C."/>
            <person name="Sorensen T."/>
            <person name="Nielsen M.R."/>
            <person name="Sondergaard T.E."/>
            <person name="Sorensen J.L."/>
            <person name="Fitzpatrick D.A."/>
            <person name="Frisvad J.C."/>
            <person name="Nielsen K.L."/>
        </authorList>
    </citation>
    <scope>NUCLEOTIDE SEQUENCE</scope>
    <source>
        <strain evidence="6">IBT 20477</strain>
    </source>
</reference>
<evidence type="ECO:0000256" key="2">
    <source>
        <dbReference type="ARBA" id="ARBA00023125"/>
    </source>
</evidence>
<dbReference type="InterPro" id="IPR001138">
    <property type="entry name" value="Zn2Cys6_DnaBD"/>
</dbReference>
<evidence type="ECO:0000313" key="6">
    <source>
        <dbReference type="EMBL" id="KAJ5209536.1"/>
    </source>
</evidence>
<keyword evidence="1" id="KW-0805">Transcription regulation</keyword>
<evidence type="ECO:0000256" key="3">
    <source>
        <dbReference type="ARBA" id="ARBA00023163"/>
    </source>
</evidence>
<dbReference type="SUPFAM" id="SSF57701">
    <property type="entry name" value="Zn2/Cys6 DNA-binding domain"/>
    <property type="match status" value="1"/>
</dbReference>
<dbReference type="PANTHER" id="PTHR47424:SF3">
    <property type="entry name" value="REGULATORY PROTEIN GAL4"/>
    <property type="match status" value="1"/>
</dbReference>
<accession>A0A9W9MXW9</accession>
<proteinExistence type="predicted"/>
<name>A0A9W9MXW9_9EURO</name>
<dbReference type="EMBL" id="JAPQKQ010000002">
    <property type="protein sequence ID" value="KAJ5209536.1"/>
    <property type="molecule type" value="Genomic_DNA"/>
</dbReference>
<keyword evidence="3" id="KW-0804">Transcription</keyword>
<dbReference type="GO" id="GO:0003677">
    <property type="term" value="F:DNA binding"/>
    <property type="evidence" value="ECO:0007669"/>
    <property type="project" value="UniProtKB-KW"/>
</dbReference>
<organism evidence="6 7">
    <name type="scientific">Penicillium cf. viridicatum</name>
    <dbReference type="NCBI Taxonomy" id="2972119"/>
    <lineage>
        <taxon>Eukaryota</taxon>
        <taxon>Fungi</taxon>
        <taxon>Dikarya</taxon>
        <taxon>Ascomycota</taxon>
        <taxon>Pezizomycotina</taxon>
        <taxon>Eurotiomycetes</taxon>
        <taxon>Eurotiomycetidae</taxon>
        <taxon>Eurotiales</taxon>
        <taxon>Aspergillaceae</taxon>
        <taxon>Penicillium</taxon>
    </lineage>
</organism>
<dbReference type="Gene3D" id="4.10.240.10">
    <property type="entry name" value="Zn(2)-C6 fungal-type DNA-binding domain"/>
    <property type="match status" value="1"/>
</dbReference>
<sequence length="439" mass="49549">MREQPTSDEMFTLSPRQLSTPYYLRVLWPQIFQKSHLISDALRRHYGSCSQVGIQPKPGPSKPGRRRKACDNCAKNRITCDASSSCSACQAHGLNCTYRRLQPHLNALPLVSPSAASGGVTGVGSIQQGTQEDERRPEKISVPFLLNYSSQTNRNLGDVNHVLSSLLATESSDQSLDSALPSLGVEVDRADLFFEDSWDMFFESFTNNVHFRSSPLPGGMDDSEQRKSAANRMIDCLSKVCSTHAKSWEAFNTGQLQEFFQEENMSDFIKAYFDHTVRPRSRIVLKSSFDLETISTPLLLPIFLMGATCSGSESAKLQSMEYADMVEFAVFDNPVFVQLQYRKRTPNCDCMEKDEIEIIQAAILIILIQLSNPNAETRRRIQIQQYPALVSVARATSLTEVKSNWHEANKALSHDEFLKNETCIRLACRFLNDRYHTKY</sequence>
<dbReference type="Pfam" id="PF00172">
    <property type="entry name" value="Zn_clus"/>
    <property type="match status" value="1"/>
</dbReference>
<evidence type="ECO:0000256" key="4">
    <source>
        <dbReference type="ARBA" id="ARBA00023242"/>
    </source>
</evidence>
<gene>
    <name evidence="6" type="ORF">N7449_003915</name>
</gene>
<dbReference type="OrthoDB" id="654211at2759"/>
<reference evidence="6" key="1">
    <citation type="submission" date="2022-11" db="EMBL/GenBank/DDBJ databases">
        <authorList>
            <person name="Petersen C."/>
        </authorList>
    </citation>
    <scope>NUCLEOTIDE SEQUENCE</scope>
    <source>
        <strain evidence="6">IBT 20477</strain>
    </source>
</reference>
<dbReference type="InterPro" id="IPR036864">
    <property type="entry name" value="Zn2-C6_fun-type_DNA-bd_sf"/>
</dbReference>
<keyword evidence="4" id="KW-0539">Nucleus</keyword>
<dbReference type="PANTHER" id="PTHR47424">
    <property type="entry name" value="REGULATORY PROTEIN GAL4"/>
    <property type="match status" value="1"/>
</dbReference>
<comment type="caution">
    <text evidence="6">The sequence shown here is derived from an EMBL/GenBank/DDBJ whole genome shotgun (WGS) entry which is preliminary data.</text>
</comment>
<dbReference type="InterPro" id="IPR051127">
    <property type="entry name" value="Fungal_SecMet_Regulators"/>
</dbReference>
<dbReference type="SMART" id="SM00066">
    <property type="entry name" value="GAL4"/>
    <property type="match status" value="1"/>
</dbReference>
<evidence type="ECO:0000313" key="7">
    <source>
        <dbReference type="Proteomes" id="UP001150942"/>
    </source>
</evidence>
<keyword evidence="7" id="KW-1185">Reference proteome</keyword>
<evidence type="ECO:0000259" key="5">
    <source>
        <dbReference type="PROSITE" id="PS50048"/>
    </source>
</evidence>
<dbReference type="Proteomes" id="UP001150942">
    <property type="component" value="Unassembled WGS sequence"/>
</dbReference>
<dbReference type="AlphaFoldDB" id="A0A9W9MXW9"/>
<evidence type="ECO:0000256" key="1">
    <source>
        <dbReference type="ARBA" id="ARBA00023015"/>
    </source>
</evidence>
<feature type="domain" description="Zn(2)-C6 fungal-type" evidence="5">
    <location>
        <begin position="69"/>
        <end position="98"/>
    </location>
</feature>
<protein>
    <recommendedName>
        <fullName evidence="5">Zn(2)-C6 fungal-type domain-containing protein</fullName>
    </recommendedName>
</protein>
<dbReference type="CDD" id="cd00067">
    <property type="entry name" value="GAL4"/>
    <property type="match status" value="1"/>
</dbReference>